<feature type="compositionally biased region" description="Low complexity" evidence="8">
    <location>
        <begin position="476"/>
        <end position="492"/>
    </location>
</feature>
<feature type="domain" description="LIM zinc-binding" evidence="9">
    <location>
        <begin position="19"/>
        <end position="75"/>
    </location>
</feature>
<evidence type="ECO:0000259" key="10">
    <source>
        <dbReference type="PROSITE" id="PS50238"/>
    </source>
</evidence>
<dbReference type="eggNOG" id="KOG1453">
    <property type="taxonomic scope" value="Eukaryota"/>
</dbReference>
<evidence type="ECO:0000256" key="1">
    <source>
        <dbReference type="ARBA" id="ARBA00022468"/>
    </source>
</evidence>
<dbReference type="CDD" id="cd00159">
    <property type="entry name" value="RhoGAP"/>
    <property type="match status" value="1"/>
</dbReference>
<feature type="compositionally biased region" description="Low complexity" evidence="8">
    <location>
        <begin position="651"/>
        <end position="663"/>
    </location>
</feature>
<feature type="domain" description="LIM zinc-binding" evidence="9">
    <location>
        <begin position="76"/>
        <end position="137"/>
    </location>
</feature>
<feature type="region of interest" description="Disordered" evidence="8">
    <location>
        <begin position="152"/>
        <end position="257"/>
    </location>
</feature>
<evidence type="ECO:0000256" key="7">
    <source>
        <dbReference type="PROSITE-ProRule" id="PRU00125"/>
    </source>
</evidence>
<reference evidence="11 12" key="1">
    <citation type="submission" date="2016-08" db="EMBL/GenBank/DDBJ databases">
        <title>Draft genome sequence of allopolyploid Zygosaccharomyces rouxii.</title>
        <authorList>
            <person name="Watanabe J."/>
            <person name="Uehara K."/>
            <person name="Mogi Y."/>
            <person name="Tsukioka Y."/>
        </authorList>
    </citation>
    <scope>NUCLEOTIDE SEQUENCE [LARGE SCALE GENOMIC DNA]</scope>
    <source>
        <strain evidence="11 12">NBRC 110957</strain>
    </source>
</reference>
<gene>
    <name evidence="11" type="ORF">ZYGR_0Z01800</name>
</gene>
<feature type="region of interest" description="Disordered" evidence="8">
    <location>
        <begin position="747"/>
        <end position="956"/>
    </location>
</feature>
<dbReference type="PANTHER" id="PTHR23176">
    <property type="entry name" value="RHO/RAC/CDC GTPASE-ACTIVATING PROTEIN"/>
    <property type="match status" value="1"/>
</dbReference>
<evidence type="ECO:0000256" key="2">
    <source>
        <dbReference type="ARBA" id="ARBA00022553"/>
    </source>
</evidence>
<evidence type="ECO:0008006" key="13">
    <source>
        <dbReference type="Google" id="ProtNLM"/>
    </source>
</evidence>
<feature type="compositionally biased region" description="Polar residues" evidence="8">
    <location>
        <begin position="493"/>
        <end position="508"/>
    </location>
</feature>
<dbReference type="EMBL" id="BDGX01000026">
    <property type="protein sequence ID" value="GAV50757.1"/>
    <property type="molecule type" value="Genomic_DNA"/>
</dbReference>
<dbReference type="InterPro" id="IPR008936">
    <property type="entry name" value="Rho_GTPase_activation_prot"/>
</dbReference>
<keyword evidence="6 7" id="KW-0440">LIM domain</keyword>
<evidence type="ECO:0000313" key="11">
    <source>
        <dbReference type="EMBL" id="GAV50757.1"/>
    </source>
</evidence>
<dbReference type="CDD" id="cd09395">
    <property type="entry name" value="LIM2_Rga"/>
    <property type="match status" value="1"/>
</dbReference>
<feature type="compositionally biased region" description="Basic and acidic residues" evidence="8">
    <location>
        <begin position="415"/>
        <end position="429"/>
    </location>
</feature>
<keyword evidence="5 7" id="KW-0862">Zinc</keyword>
<evidence type="ECO:0000256" key="6">
    <source>
        <dbReference type="ARBA" id="ARBA00023038"/>
    </source>
</evidence>
<dbReference type="Gene3D" id="2.10.110.10">
    <property type="entry name" value="Cysteine Rich Protein"/>
    <property type="match status" value="2"/>
</dbReference>
<feature type="compositionally biased region" description="Acidic residues" evidence="8">
    <location>
        <begin position="353"/>
        <end position="363"/>
    </location>
</feature>
<dbReference type="SMART" id="SM00324">
    <property type="entry name" value="RhoGAP"/>
    <property type="match status" value="1"/>
</dbReference>
<evidence type="ECO:0000259" key="9">
    <source>
        <dbReference type="PROSITE" id="PS50023"/>
    </source>
</evidence>
<feature type="region of interest" description="Disordered" evidence="8">
    <location>
        <begin position="276"/>
        <end position="725"/>
    </location>
</feature>
<feature type="compositionally biased region" description="Low complexity" evidence="8">
    <location>
        <begin position="851"/>
        <end position="869"/>
    </location>
</feature>
<dbReference type="CDD" id="cd09394">
    <property type="entry name" value="LIM1_Rga"/>
    <property type="match status" value="1"/>
</dbReference>
<feature type="compositionally biased region" description="Polar residues" evidence="8">
    <location>
        <begin position="570"/>
        <end position="583"/>
    </location>
</feature>
<dbReference type="Gene3D" id="1.10.555.10">
    <property type="entry name" value="Rho GTPase activation protein"/>
    <property type="match status" value="1"/>
</dbReference>
<feature type="compositionally biased region" description="Low complexity" evidence="8">
    <location>
        <begin position="976"/>
        <end position="991"/>
    </location>
</feature>
<feature type="compositionally biased region" description="Acidic residues" evidence="8">
    <location>
        <begin position="311"/>
        <end position="335"/>
    </location>
</feature>
<evidence type="ECO:0000256" key="5">
    <source>
        <dbReference type="ARBA" id="ARBA00022833"/>
    </source>
</evidence>
<comment type="caution">
    <text evidence="11">The sequence shown here is derived from an EMBL/GenBank/DDBJ whole genome shotgun (WGS) entry which is preliminary data.</text>
</comment>
<dbReference type="PANTHER" id="PTHR23176:SF121">
    <property type="entry name" value="RHO-TYPE GTPASE-ACTIVATING PROTEIN 1-RELATED"/>
    <property type="match status" value="1"/>
</dbReference>
<dbReference type="InterPro" id="IPR001781">
    <property type="entry name" value="Znf_LIM"/>
</dbReference>
<dbReference type="AlphaFoldDB" id="A0A1Q3A507"/>
<dbReference type="SMART" id="SM00132">
    <property type="entry name" value="LIM"/>
    <property type="match status" value="2"/>
</dbReference>
<feature type="region of interest" description="Disordered" evidence="8">
    <location>
        <begin position="974"/>
        <end position="993"/>
    </location>
</feature>
<feature type="compositionally biased region" description="Polar residues" evidence="8">
    <location>
        <begin position="619"/>
        <end position="639"/>
    </location>
</feature>
<sequence length="1211" mass="135016">MDLGTSLTEFTTANGNQFPNCVRCQDEITSGHAYELGDDRWHTHCFSCYRCEKPLSCDSDFLVLGTGTLICFDCSDACRSCGKKIDDLAIILSSSNEAYCSECFKCCKCSSKIRDLRYAKTRKGLFCISCHEKLLAKRKCYEERKRRLRKDLPELPPELSTPPSIPVKSPRRPQYDLPQRSMKSNSESVISQYLDDIDSKVSGDPNEDSNPIETRDSRASTQESLGSEREKVEAAKENQQDGVAAPATKGKNRHHRQVSIDDILNSTLEEPDAFGLRNSIGGLSKTPLRNQDSSEHLAKSPVRFRHGMVVNDDDDDDHEDDDDDDDDDDDQDMEEGLGQVKQRKQFQLIPDLSNDDISELTEEEEKKPLENKGLALNLPSQKKDEDTLTLGLDDVPASPPSKIKAPQSSWSETKAIPEIKSTPEKKSPPENKLTSPQPKTSVSRHTPTVKSSPRYSPKPSSSSSSIKHAHSPRQPPSSISSISTPGNPSSASTASTLQGSSTGGNNLAPNFLIAEEKSKGGGSKLGRSLSMKSKHLVHNLKSRTTGILDPKPIPSSPPSHNREKLGFSAFPSSPSNYSISDATTKAESDTHTGWGVTNEKASIPRSPSMHRTTPKGKSDSNVHSGSVSPNINHNRSTSGAELPDHRRARSHASVSSSTATNVSMYRTPPLENNPVFGKLTNSSAKSHHRNFSWQAANEVVKEEDSSASQEADITNNSESSENEHFLKKELAEAELSLRRVKLELRELESKKRHLTSDVDHLKTTKEGLTRDIEGLKSEKERYILESLGQLQHQQQREQREPHHPQREQSQREQTQREQTQREQPQREQPQREQPQREQPQNHSQQSNSTVPQQQHRQQSQQHLQTPSLTNSGLSGNKQDISIDDISPPRQADTASIARPASKPRFWKIFSGGGKQAATPTHTPQHQNYSSQPAANSSTGAASIHNGGSNNNSKLEISNPVLQNPHEFSDMKLFPITNSNSESSSRTSPSRSDGSMLYGSNLVSRCAYEQNDIPMIVTVCVSHIESNENYMKAEGIYRKSGSQLLIEDIEKAFADCYAKPSPEVLKLMSEDIHAVASVLKRYLRKLPNPVLTFQIYEPLIKLVREHRLLNTLPLKSGGNTDKNPQYLNALESVTKILKNLPREHYDLLRYLSRHISKITSYSEWNLMNLYNLSLVFAPGLIRDYNGDKDILDMKERNYIVGFLLGNYKDIFD</sequence>
<dbReference type="GO" id="GO:0007165">
    <property type="term" value="P:signal transduction"/>
    <property type="evidence" value="ECO:0007669"/>
    <property type="project" value="InterPro"/>
</dbReference>
<evidence type="ECO:0000256" key="3">
    <source>
        <dbReference type="ARBA" id="ARBA00022723"/>
    </source>
</evidence>
<proteinExistence type="predicted"/>
<organism evidence="11 12">
    <name type="scientific">Zygosaccharomyces rouxii</name>
    <dbReference type="NCBI Taxonomy" id="4956"/>
    <lineage>
        <taxon>Eukaryota</taxon>
        <taxon>Fungi</taxon>
        <taxon>Dikarya</taxon>
        <taxon>Ascomycota</taxon>
        <taxon>Saccharomycotina</taxon>
        <taxon>Saccharomycetes</taxon>
        <taxon>Saccharomycetales</taxon>
        <taxon>Saccharomycetaceae</taxon>
        <taxon>Zygosaccharomyces</taxon>
    </lineage>
</organism>
<dbReference type="GO" id="GO:0046872">
    <property type="term" value="F:metal ion binding"/>
    <property type="evidence" value="ECO:0007669"/>
    <property type="project" value="UniProtKB-KW"/>
</dbReference>
<feature type="compositionally biased region" description="Polar residues" evidence="8">
    <location>
        <begin position="706"/>
        <end position="719"/>
    </location>
</feature>
<feature type="compositionally biased region" description="Basic and acidic residues" evidence="8">
    <location>
        <begin position="226"/>
        <end position="239"/>
    </location>
</feature>
<name>A0A1Q3A507_ZYGRO</name>
<keyword evidence="2" id="KW-0597">Phosphoprotein</keyword>
<dbReference type="GO" id="GO:0005096">
    <property type="term" value="F:GTPase activator activity"/>
    <property type="evidence" value="ECO:0007669"/>
    <property type="project" value="UniProtKB-KW"/>
</dbReference>
<dbReference type="SUPFAM" id="SSF48350">
    <property type="entry name" value="GTPase activation domain, GAP"/>
    <property type="match status" value="1"/>
</dbReference>
<feature type="compositionally biased region" description="Basic and acidic residues" evidence="8">
    <location>
        <begin position="747"/>
        <end position="783"/>
    </location>
</feature>
<dbReference type="GO" id="GO:0032177">
    <property type="term" value="C:cellular bud neck split septin rings"/>
    <property type="evidence" value="ECO:0007669"/>
    <property type="project" value="UniProtKB-ARBA"/>
</dbReference>
<dbReference type="InterPro" id="IPR000198">
    <property type="entry name" value="RhoGAP_dom"/>
</dbReference>
<feature type="domain" description="Rho-GAP" evidence="10">
    <location>
        <begin position="999"/>
        <end position="1210"/>
    </location>
</feature>
<dbReference type="Pfam" id="PF00412">
    <property type="entry name" value="LIM"/>
    <property type="match status" value="2"/>
</dbReference>
<dbReference type="PROSITE" id="PS00478">
    <property type="entry name" value="LIM_DOMAIN_1"/>
    <property type="match status" value="1"/>
</dbReference>
<feature type="compositionally biased region" description="Polar residues" evidence="8">
    <location>
        <begin position="917"/>
        <end position="956"/>
    </location>
</feature>
<dbReference type="GO" id="GO:0031106">
    <property type="term" value="P:septin ring organization"/>
    <property type="evidence" value="ECO:0007669"/>
    <property type="project" value="UniProtKB-ARBA"/>
</dbReference>
<dbReference type="Pfam" id="PF00620">
    <property type="entry name" value="RhoGAP"/>
    <property type="match status" value="1"/>
</dbReference>
<feature type="compositionally biased region" description="Polar residues" evidence="8">
    <location>
        <begin position="181"/>
        <end position="191"/>
    </location>
</feature>
<protein>
    <recommendedName>
        <fullName evidence="13">Rho-type GTPase-activating protein 1</fullName>
    </recommendedName>
</protein>
<dbReference type="Proteomes" id="UP000187013">
    <property type="component" value="Unassembled WGS sequence"/>
</dbReference>
<feature type="compositionally biased region" description="Basic and acidic residues" evidence="8">
    <location>
        <begin position="794"/>
        <end position="835"/>
    </location>
</feature>
<feature type="compositionally biased region" description="Polar residues" evidence="8">
    <location>
        <begin position="870"/>
        <end position="879"/>
    </location>
</feature>
<dbReference type="FunFam" id="1.10.555.10:FF:000057">
    <property type="entry name" value="Rho GTPase-activating protein"/>
    <property type="match status" value="1"/>
</dbReference>
<feature type="compositionally biased region" description="Pro residues" evidence="8">
    <location>
        <begin position="154"/>
        <end position="165"/>
    </location>
</feature>
<feature type="compositionally biased region" description="Polar residues" evidence="8">
    <location>
        <begin position="432"/>
        <end position="449"/>
    </location>
</feature>
<keyword evidence="1" id="KW-0343">GTPase activation</keyword>
<evidence type="ECO:0000256" key="8">
    <source>
        <dbReference type="SAM" id="MobiDB-lite"/>
    </source>
</evidence>
<evidence type="ECO:0000256" key="4">
    <source>
        <dbReference type="ARBA" id="ARBA00022737"/>
    </source>
</evidence>
<dbReference type="PROSITE" id="PS50023">
    <property type="entry name" value="LIM_DOMAIN_2"/>
    <property type="match status" value="2"/>
</dbReference>
<keyword evidence="4" id="KW-0677">Repeat</keyword>
<dbReference type="PROSITE" id="PS50238">
    <property type="entry name" value="RHOGAP"/>
    <property type="match status" value="1"/>
</dbReference>
<accession>A0A1Q3A507</accession>
<evidence type="ECO:0000313" key="12">
    <source>
        <dbReference type="Proteomes" id="UP000187013"/>
    </source>
</evidence>
<dbReference type="eggNOG" id="KOG1704">
    <property type="taxonomic scope" value="Eukaryota"/>
</dbReference>
<keyword evidence="3 7" id="KW-0479">Metal-binding</keyword>
<feature type="compositionally biased region" description="Basic residues" evidence="8">
    <location>
        <begin position="532"/>
        <end position="541"/>
    </location>
</feature>
<dbReference type="OrthoDB" id="19923at2759"/>
<dbReference type="InterPro" id="IPR050729">
    <property type="entry name" value="Rho-GAP"/>
</dbReference>
<feature type="compositionally biased region" description="Polar residues" evidence="8">
    <location>
        <begin position="841"/>
        <end position="850"/>
    </location>
</feature>
<feature type="compositionally biased region" description="Low complexity" evidence="8">
    <location>
        <begin position="450"/>
        <end position="466"/>
    </location>
</feature>